<dbReference type="InterPro" id="IPR029063">
    <property type="entry name" value="SAM-dependent_MTases_sf"/>
</dbReference>
<feature type="domain" description="Methyltransferase" evidence="2">
    <location>
        <begin position="57"/>
        <end position="155"/>
    </location>
</feature>
<reference evidence="3" key="1">
    <citation type="submission" date="2022-10" db="EMBL/GenBank/DDBJ databases">
        <title>The complete genomes of actinobacterial strains from the NBC collection.</title>
        <authorList>
            <person name="Joergensen T.S."/>
            <person name="Alvarez Arevalo M."/>
            <person name="Sterndorff E.B."/>
            <person name="Faurdal D."/>
            <person name="Vuksanovic O."/>
            <person name="Mourched A.-S."/>
            <person name="Charusanti P."/>
            <person name="Shaw S."/>
            <person name="Blin K."/>
            <person name="Weber T."/>
        </authorList>
    </citation>
    <scope>NUCLEOTIDE SEQUENCE</scope>
    <source>
        <strain evidence="3">NBC_01393</strain>
    </source>
</reference>
<dbReference type="InterPro" id="IPR041698">
    <property type="entry name" value="Methyltransf_25"/>
</dbReference>
<dbReference type="AlphaFoldDB" id="A0AAU3I8N7"/>
<dbReference type="Pfam" id="PF13649">
    <property type="entry name" value="Methyltransf_25"/>
    <property type="match status" value="1"/>
</dbReference>
<dbReference type="EMBL" id="CP109546">
    <property type="protein sequence ID" value="WTZ13580.1"/>
    <property type="molecule type" value="Genomic_DNA"/>
</dbReference>
<name>A0AAU3I8N7_9ACTN</name>
<feature type="region of interest" description="Disordered" evidence="1">
    <location>
        <begin position="218"/>
        <end position="240"/>
    </location>
</feature>
<dbReference type="InterPro" id="IPR050508">
    <property type="entry name" value="Methyltransf_Superfamily"/>
</dbReference>
<dbReference type="PANTHER" id="PTHR42912:SF93">
    <property type="entry name" value="N6-ADENOSINE-METHYLTRANSFERASE TMT1A"/>
    <property type="match status" value="1"/>
</dbReference>
<protein>
    <submittedName>
        <fullName evidence="3">Class I SAM-dependent methyltransferase</fullName>
    </submittedName>
</protein>
<accession>A0AAU3I8N7</accession>
<dbReference type="SUPFAM" id="SSF53335">
    <property type="entry name" value="S-adenosyl-L-methionine-dependent methyltransferases"/>
    <property type="match status" value="1"/>
</dbReference>
<dbReference type="PANTHER" id="PTHR42912">
    <property type="entry name" value="METHYLTRANSFERASE"/>
    <property type="match status" value="1"/>
</dbReference>
<keyword evidence="3" id="KW-0489">Methyltransferase</keyword>
<evidence type="ECO:0000313" key="3">
    <source>
        <dbReference type="EMBL" id="WTZ13580.1"/>
    </source>
</evidence>
<dbReference type="GO" id="GO:0032259">
    <property type="term" value="P:methylation"/>
    <property type="evidence" value="ECO:0007669"/>
    <property type="project" value="UniProtKB-KW"/>
</dbReference>
<organism evidence="3">
    <name type="scientific">Streptomyces sp. NBC_01393</name>
    <dbReference type="NCBI Taxonomy" id="2903851"/>
    <lineage>
        <taxon>Bacteria</taxon>
        <taxon>Bacillati</taxon>
        <taxon>Actinomycetota</taxon>
        <taxon>Actinomycetes</taxon>
        <taxon>Kitasatosporales</taxon>
        <taxon>Streptomycetaceae</taxon>
        <taxon>Streptomyces</taxon>
    </lineage>
</organism>
<dbReference type="GO" id="GO:0008168">
    <property type="term" value="F:methyltransferase activity"/>
    <property type="evidence" value="ECO:0007669"/>
    <property type="project" value="UniProtKB-KW"/>
</dbReference>
<feature type="compositionally biased region" description="Basic and acidic residues" evidence="1">
    <location>
        <begin position="220"/>
        <end position="229"/>
    </location>
</feature>
<dbReference type="Gene3D" id="3.40.50.150">
    <property type="entry name" value="Vaccinia Virus protein VP39"/>
    <property type="match status" value="1"/>
</dbReference>
<gene>
    <name evidence="3" type="ORF">OG699_39770</name>
</gene>
<sequence length="240" mass="25388">MSIGRLMQGKPHADTPGVTIGAPRAYELCGAFCFAGRRNRAFSRLAALSGAETGDRVLDVGCGTGCLTRRMAAVVGPEGTVTGVDPSPSVLAYARRRNRAGQGAVCTYREGIAEDLAHPDGSFDTVVTSLMLHHLPEELRPAALKEMWRVLRPGGRLLVVEFRPPRSAAGRHLVHGGLGHAMSHNRTDLLDGLVTGAGFGIRGSGDVRPWLTYVQGVRPTSEEPAEKPGQEPAGQPGQAP</sequence>
<dbReference type="CDD" id="cd02440">
    <property type="entry name" value="AdoMet_MTases"/>
    <property type="match status" value="1"/>
</dbReference>
<proteinExistence type="predicted"/>
<evidence type="ECO:0000256" key="1">
    <source>
        <dbReference type="SAM" id="MobiDB-lite"/>
    </source>
</evidence>
<keyword evidence="3" id="KW-0808">Transferase</keyword>
<evidence type="ECO:0000259" key="2">
    <source>
        <dbReference type="Pfam" id="PF13649"/>
    </source>
</evidence>